<reference evidence="3" key="1">
    <citation type="journal article" date="2019" name="Int. J. Syst. Evol. Microbiol.">
        <title>The Global Catalogue of Microorganisms (GCM) 10K type strain sequencing project: providing services to taxonomists for standard genome sequencing and annotation.</title>
        <authorList>
            <consortium name="The Broad Institute Genomics Platform"/>
            <consortium name="The Broad Institute Genome Sequencing Center for Infectious Disease"/>
            <person name="Wu L."/>
            <person name="Ma J."/>
        </authorList>
    </citation>
    <scope>NUCLEOTIDE SEQUENCE [LARGE SCALE GENOMIC DNA]</scope>
    <source>
        <strain evidence="3">JCM 16953</strain>
    </source>
</reference>
<dbReference type="EMBL" id="BAABAH010000001">
    <property type="protein sequence ID" value="GAA3803082.1"/>
    <property type="molecule type" value="Genomic_DNA"/>
</dbReference>
<evidence type="ECO:0000256" key="1">
    <source>
        <dbReference type="SAM" id="MobiDB-lite"/>
    </source>
</evidence>
<gene>
    <name evidence="2" type="ORF">GCM10022242_02550</name>
</gene>
<organism evidence="2 3">
    <name type="scientific">Nocardioides panacisoli</name>
    <dbReference type="NCBI Taxonomy" id="627624"/>
    <lineage>
        <taxon>Bacteria</taxon>
        <taxon>Bacillati</taxon>
        <taxon>Actinomycetota</taxon>
        <taxon>Actinomycetes</taxon>
        <taxon>Propionibacteriales</taxon>
        <taxon>Nocardioidaceae</taxon>
        <taxon>Nocardioides</taxon>
    </lineage>
</organism>
<comment type="caution">
    <text evidence="2">The sequence shown here is derived from an EMBL/GenBank/DDBJ whole genome shotgun (WGS) entry which is preliminary data.</text>
</comment>
<dbReference type="Proteomes" id="UP001501821">
    <property type="component" value="Unassembled WGS sequence"/>
</dbReference>
<feature type="compositionally biased region" description="Low complexity" evidence="1">
    <location>
        <begin position="84"/>
        <end position="100"/>
    </location>
</feature>
<proteinExistence type="predicted"/>
<sequence>MDERVPAERPLDDATRARLRAELLEAVARDDPGSSSRSWRWLAPAGVAAAVAAGVLAGAVLLGGGNERSDELGPAGGSSVVQEASDTPSSTPTSLSADPDGCLPDSVGNARRQLRDQMQSYRKLLPTVQAYRDIVAQHLDPAGEHLDPRATNVQSSGAACGMSGLGTKVGWSVPGQDGLGEVQVEVTTSWRNAQVHLAHDGWMPAVDVPGATKAWSVKYDGGFAVAVQRTDGLTVALSADELFGNNSLTGIAGFPFSPDDLFETAADPAFTLP</sequence>
<keyword evidence="3" id="KW-1185">Reference proteome</keyword>
<feature type="region of interest" description="Disordered" evidence="1">
    <location>
        <begin position="68"/>
        <end position="108"/>
    </location>
</feature>
<evidence type="ECO:0000313" key="2">
    <source>
        <dbReference type="EMBL" id="GAA3803082.1"/>
    </source>
</evidence>
<evidence type="ECO:0000313" key="3">
    <source>
        <dbReference type="Proteomes" id="UP001501821"/>
    </source>
</evidence>
<protein>
    <submittedName>
        <fullName evidence="2">Uncharacterized protein</fullName>
    </submittedName>
</protein>
<dbReference type="RefSeq" id="WP_344771956.1">
    <property type="nucleotide sequence ID" value="NZ_BAABAH010000001.1"/>
</dbReference>
<accession>A0ABP7HS47</accession>
<name>A0ABP7HS47_9ACTN</name>